<protein>
    <submittedName>
        <fullName evidence="2">Uncharacterized protein</fullName>
    </submittedName>
</protein>
<evidence type="ECO:0000313" key="3">
    <source>
        <dbReference type="Proteomes" id="UP001235712"/>
    </source>
</evidence>
<keyword evidence="1" id="KW-0732">Signal</keyword>
<feature type="signal peptide" evidence="1">
    <location>
        <begin position="1"/>
        <end position="29"/>
    </location>
</feature>
<reference evidence="2 3" key="1">
    <citation type="submission" date="2023-07" db="EMBL/GenBank/DDBJ databases">
        <title>Sequencing the genomes of 1000 actinobacteria strains.</title>
        <authorList>
            <person name="Klenk H.-P."/>
        </authorList>
    </citation>
    <scope>NUCLEOTIDE SEQUENCE [LARGE SCALE GENOMIC DNA]</scope>
    <source>
        <strain evidence="2 3">DSM 44388</strain>
    </source>
</reference>
<dbReference type="Proteomes" id="UP001235712">
    <property type="component" value="Unassembled WGS sequence"/>
</dbReference>
<evidence type="ECO:0000313" key="2">
    <source>
        <dbReference type="EMBL" id="MDP9829953.1"/>
    </source>
</evidence>
<sequence>MSRTLRRLSTALAALATAGLGIVVTSASAQIVQAGVQEARRTASTPHAPAGGPTG</sequence>
<proteinExistence type="predicted"/>
<organism evidence="2 3">
    <name type="scientific">Kineosporia succinea</name>
    <dbReference type="NCBI Taxonomy" id="84632"/>
    <lineage>
        <taxon>Bacteria</taxon>
        <taxon>Bacillati</taxon>
        <taxon>Actinomycetota</taxon>
        <taxon>Actinomycetes</taxon>
        <taxon>Kineosporiales</taxon>
        <taxon>Kineosporiaceae</taxon>
        <taxon>Kineosporia</taxon>
    </lineage>
</organism>
<accession>A0ABT9PBA7</accession>
<comment type="caution">
    <text evidence="2">The sequence shown here is derived from an EMBL/GenBank/DDBJ whole genome shotgun (WGS) entry which is preliminary data.</text>
</comment>
<gene>
    <name evidence="2" type="ORF">J2S57_005702</name>
</gene>
<feature type="chain" id="PRO_5046509802" evidence="1">
    <location>
        <begin position="30"/>
        <end position="55"/>
    </location>
</feature>
<dbReference type="RefSeq" id="WP_307248666.1">
    <property type="nucleotide sequence ID" value="NZ_JAUSQZ010000001.1"/>
</dbReference>
<keyword evidence="3" id="KW-1185">Reference proteome</keyword>
<dbReference type="EMBL" id="JAUSQZ010000001">
    <property type="protein sequence ID" value="MDP9829953.1"/>
    <property type="molecule type" value="Genomic_DNA"/>
</dbReference>
<evidence type="ECO:0000256" key="1">
    <source>
        <dbReference type="SAM" id="SignalP"/>
    </source>
</evidence>
<name>A0ABT9PBA7_9ACTN</name>